<dbReference type="InterPro" id="IPR036471">
    <property type="entry name" value="Colicin_D_sf"/>
</dbReference>
<dbReference type="AlphaFoldDB" id="A0A7I7QPB7"/>
<dbReference type="Proteomes" id="UP000467193">
    <property type="component" value="Chromosome"/>
</dbReference>
<evidence type="ECO:0000313" key="2">
    <source>
        <dbReference type="EMBL" id="BBY28161.1"/>
    </source>
</evidence>
<accession>A0A7I7QPB7</accession>
<gene>
    <name evidence="2" type="ORF">MSEDJ_22570</name>
</gene>
<feature type="domain" description="Colicin D immunity protein" evidence="1">
    <location>
        <begin position="12"/>
        <end position="89"/>
    </location>
</feature>
<dbReference type="Gene3D" id="1.20.120.650">
    <property type="entry name" value="Colicin D"/>
    <property type="match status" value="1"/>
</dbReference>
<dbReference type="KEGG" id="msei:MSEDJ_22570"/>
<dbReference type="GO" id="GO:0015643">
    <property type="term" value="F:toxic substance binding"/>
    <property type="evidence" value="ECO:0007669"/>
    <property type="project" value="InterPro"/>
</dbReference>
<evidence type="ECO:0000313" key="3">
    <source>
        <dbReference type="Proteomes" id="UP000467193"/>
    </source>
</evidence>
<keyword evidence="3" id="KW-1185">Reference proteome</keyword>
<dbReference type="InterPro" id="IPR015287">
    <property type="entry name" value="Colicin_D_immunity_dom"/>
</dbReference>
<dbReference type="GO" id="GO:0030153">
    <property type="term" value="P:bacteriocin immunity"/>
    <property type="evidence" value="ECO:0007669"/>
    <property type="project" value="InterPro"/>
</dbReference>
<protein>
    <recommendedName>
        <fullName evidence="1">Colicin D immunity protein domain-containing protein</fullName>
    </recommendedName>
</protein>
<evidence type="ECO:0000259" key="1">
    <source>
        <dbReference type="Pfam" id="PF09204"/>
    </source>
</evidence>
<reference evidence="2 3" key="1">
    <citation type="journal article" date="2019" name="Emerg. Microbes Infect.">
        <title>Comprehensive subspecies identification of 175 nontuberculous mycobacteria species based on 7547 genomic profiles.</title>
        <authorList>
            <person name="Matsumoto Y."/>
            <person name="Kinjo T."/>
            <person name="Motooka D."/>
            <person name="Nabeya D."/>
            <person name="Jung N."/>
            <person name="Uechi K."/>
            <person name="Horii T."/>
            <person name="Iida T."/>
            <person name="Fujita J."/>
            <person name="Nakamura S."/>
        </authorList>
    </citation>
    <scope>NUCLEOTIDE SEQUENCE [LARGE SCALE GENOMIC DNA]</scope>
    <source>
        <strain evidence="2 3">JCM 17899</strain>
    </source>
</reference>
<sequence>MMGSGERRMIESYERLLRRFIDGEITPDQFENDYLTAFKSDQNQAVGASFDILDELFADVDAYVADPRLRGLTGGLSGEELRVRARSAYIRLFG</sequence>
<name>A0A7I7QPB7_9MYCO</name>
<dbReference type="EMBL" id="AP022588">
    <property type="protein sequence ID" value="BBY28161.1"/>
    <property type="molecule type" value="Genomic_DNA"/>
</dbReference>
<dbReference type="Pfam" id="PF09204">
    <property type="entry name" value="Colicin_immun"/>
    <property type="match status" value="1"/>
</dbReference>
<organism evidence="2 3">
    <name type="scientific">Mycolicibacterium sediminis</name>
    <dbReference type="NCBI Taxonomy" id="1286180"/>
    <lineage>
        <taxon>Bacteria</taxon>
        <taxon>Bacillati</taxon>
        <taxon>Actinomycetota</taxon>
        <taxon>Actinomycetes</taxon>
        <taxon>Mycobacteriales</taxon>
        <taxon>Mycobacteriaceae</taxon>
        <taxon>Mycolicibacterium</taxon>
    </lineage>
</organism>
<proteinExistence type="predicted"/>